<dbReference type="SUPFAM" id="SSF53649">
    <property type="entry name" value="Alkaline phosphatase-like"/>
    <property type="match status" value="1"/>
</dbReference>
<dbReference type="InterPro" id="IPR006311">
    <property type="entry name" value="TAT_signal"/>
</dbReference>
<gene>
    <name evidence="1" type="ORF">V5E97_02605</name>
</gene>
<name>A0AAU7CHJ3_9BACT</name>
<sequence>MNDSNLSRRDLMLRLGQIGAGVVTLPGLLHAESLKSLEGSKVRGGGRAKSCILLYLWGGPPQQDLWDMKPNAPEGIRSEFSPVATVTPGIDFCDHLPLMAQHSDKMAIVRSLTHKSNDHVPSVYHTLTGTIDPTLAGAPRQRRRSDFPMVGSVVARFSPPGNLPATVTIPRPVGHDGVTYSGTHAGFLGPQYDPLELKPPGEVEGPPPHSLELPDGLSDRRLRNRYSILQRIENLDRRLDQVRPDSPLGLDIFRQQAVRMLTSPEAKHAFDLEREDPRLRDRYGRNEYGESFLLARRLVEAGVRLVSVVWHYIQPNGNVMNIWDAHGGPNLSCCGMLKKDYLLPPLDLAYSALLEDLSQRGLLDETIVAMYGEFGRTPKLNKFGGRDHWGSCQTAVLAGGGIQGGQLYGSSDQHAAYPRDHPVSPQDIAATIYHALGIRTDLEIRDRQGRPFRVCEGESIAALF</sequence>
<dbReference type="RefSeq" id="WP_406697733.1">
    <property type="nucleotide sequence ID" value="NZ_CP155447.1"/>
</dbReference>
<proteinExistence type="predicted"/>
<evidence type="ECO:0000313" key="1">
    <source>
        <dbReference type="EMBL" id="XBH04928.1"/>
    </source>
</evidence>
<reference evidence="1" key="1">
    <citation type="submission" date="2024-05" db="EMBL/GenBank/DDBJ databases">
        <title>Planctomycetes of the genus Singulisphaera possess chitinolytic capabilities.</title>
        <authorList>
            <person name="Ivanova A."/>
        </authorList>
    </citation>
    <scope>NUCLEOTIDE SEQUENCE</scope>
    <source>
        <strain evidence="1">Ch08T</strain>
    </source>
</reference>
<dbReference type="AlphaFoldDB" id="A0AAU7CHJ3"/>
<dbReference type="EMBL" id="CP155447">
    <property type="protein sequence ID" value="XBH04928.1"/>
    <property type="molecule type" value="Genomic_DNA"/>
</dbReference>
<dbReference type="PANTHER" id="PTHR43737:SF1">
    <property type="entry name" value="DUF1501 DOMAIN-CONTAINING PROTEIN"/>
    <property type="match status" value="1"/>
</dbReference>
<protein>
    <submittedName>
        <fullName evidence="1">DUF1501 domain-containing protein</fullName>
    </submittedName>
</protein>
<organism evidence="1">
    <name type="scientific">Singulisphaera sp. Ch08</name>
    <dbReference type="NCBI Taxonomy" id="3120278"/>
    <lineage>
        <taxon>Bacteria</taxon>
        <taxon>Pseudomonadati</taxon>
        <taxon>Planctomycetota</taxon>
        <taxon>Planctomycetia</taxon>
        <taxon>Isosphaerales</taxon>
        <taxon>Isosphaeraceae</taxon>
        <taxon>Singulisphaera</taxon>
    </lineage>
</organism>
<accession>A0AAU7CHJ3</accession>
<dbReference type="InterPro" id="IPR010869">
    <property type="entry name" value="DUF1501"/>
</dbReference>
<dbReference type="PROSITE" id="PS51318">
    <property type="entry name" value="TAT"/>
    <property type="match status" value="1"/>
</dbReference>
<dbReference type="Pfam" id="PF07394">
    <property type="entry name" value="DUF1501"/>
    <property type="match status" value="1"/>
</dbReference>
<dbReference type="PANTHER" id="PTHR43737">
    <property type="entry name" value="BLL7424 PROTEIN"/>
    <property type="match status" value="1"/>
</dbReference>
<dbReference type="InterPro" id="IPR017850">
    <property type="entry name" value="Alkaline_phosphatase_core_sf"/>
</dbReference>